<evidence type="ECO:0000313" key="2">
    <source>
        <dbReference type="EMBL" id="PMD13596.1"/>
    </source>
</evidence>
<dbReference type="EMBL" id="KZ613529">
    <property type="protein sequence ID" value="PMD13596.1"/>
    <property type="molecule type" value="Genomic_DNA"/>
</dbReference>
<dbReference type="Proteomes" id="UP000235672">
    <property type="component" value="Unassembled WGS sequence"/>
</dbReference>
<feature type="compositionally biased region" description="Low complexity" evidence="1">
    <location>
        <begin position="20"/>
        <end position="38"/>
    </location>
</feature>
<evidence type="ECO:0000313" key="3">
    <source>
        <dbReference type="Proteomes" id="UP000235672"/>
    </source>
</evidence>
<feature type="region of interest" description="Disordered" evidence="1">
    <location>
        <begin position="1"/>
        <end position="54"/>
    </location>
</feature>
<protein>
    <submittedName>
        <fullName evidence="2">Uncharacterized protein</fullName>
    </submittedName>
</protein>
<keyword evidence="3" id="KW-1185">Reference proteome</keyword>
<accession>A0A2J6PI83</accession>
<reference evidence="2 3" key="1">
    <citation type="submission" date="2016-05" db="EMBL/GenBank/DDBJ databases">
        <title>A degradative enzymes factory behind the ericoid mycorrhizal symbiosis.</title>
        <authorList>
            <consortium name="DOE Joint Genome Institute"/>
            <person name="Martino E."/>
            <person name="Morin E."/>
            <person name="Grelet G."/>
            <person name="Kuo A."/>
            <person name="Kohler A."/>
            <person name="Daghino S."/>
            <person name="Barry K."/>
            <person name="Choi C."/>
            <person name="Cichocki N."/>
            <person name="Clum A."/>
            <person name="Copeland A."/>
            <person name="Hainaut M."/>
            <person name="Haridas S."/>
            <person name="Labutti K."/>
            <person name="Lindquist E."/>
            <person name="Lipzen A."/>
            <person name="Khouja H.-R."/>
            <person name="Murat C."/>
            <person name="Ohm R."/>
            <person name="Olson A."/>
            <person name="Spatafora J."/>
            <person name="Veneault-Fourrey C."/>
            <person name="Henrissat B."/>
            <person name="Grigoriev I."/>
            <person name="Martin F."/>
            <person name="Perotto S."/>
        </authorList>
    </citation>
    <scope>NUCLEOTIDE SEQUENCE [LARGE SCALE GENOMIC DNA]</scope>
    <source>
        <strain evidence="2 3">UAMH 7357</strain>
    </source>
</reference>
<gene>
    <name evidence="2" type="ORF">NA56DRAFT_651556</name>
</gene>
<proteinExistence type="predicted"/>
<sequence length="54" mass="5649">MARYCRAPKKSTEEGKSPNTGPLPTLSGGRGLLPGPKGKTIDSTEGAKSTIEYN</sequence>
<evidence type="ECO:0000256" key="1">
    <source>
        <dbReference type="SAM" id="MobiDB-lite"/>
    </source>
</evidence>
<feature type="compositionally biased region" description="Polar residues" evidence="1">
    <location>
        <begin position="41"/>
        <end position="54"/>
    </location>
</feature>
<dbReference type="AlphaFoldDB" id="A0A2J6PI83"/>
<organism evidence="2 3">
    <name type="scientific">Hyaloscypha hepaticicola</name>
    <dbReference type="NCBI Taxonomy" id="2082293"/>
    <lineage>
        <taxon>Eukaryota</taxon>
        <taxon>Fungi</taxon>
        <taxon>Dikarya</taxon>
        <taxon>Ascomycota</taxon>
        <taxon>Pezizomycotina</taxon>
        <taxon>Leotiomycetes</taxon>
        <taxon>Helotiales</taxon>
        <taxon>Hyaloscyphaceae</taxon>
        <taxon>Hyaloscypha</taxon>
    </lineage>
</organism>
<name>A0A2J6PI83_9HELO</name>